<accession>A0AAV8WLF7</accession>
<sequence length="71" mass="7828">MEGTNLGRAKTFDQKDVEKLINEALDEVFLLMKVVTVVGVMDTCRCDELLNLKTTAIEDNGSVSVINVLNL</sequence>
<evidence type="ECO:0000313" key="2">
    <source>
        <dbReference type="Proteomes" id="UP001162156"/>
    </source>
</evidence>
<comment type="caution">
    <text evidence="1">The sequence shown here is derived from an EMBL/GenBank/DDBJ whole genome shotgun (WGS) entry which is preliminary data.</text>
</comment>
<gene>
    <name evidence="1" type="ORF">NQ314_020092</name>
</gene>
<reference evidence="1" key="1">
    <citation type="journal article" date="2023" name="Insect Mol. Biol.">
        <title>Genome sequencing provides insights into the evolution of gene families encoding plant cell wall-degrading enzymes in longhorned beetles.</title>
        <authorList>
            <person name="Shin N.R."/>
            <person name="Okamura Y."/>
            <person name="Kirsch R."/>
            <person name="Pauchet Y."/>
        </authorList>
    </citation>
    <scope>NUCLEOTIDE SEQUENCE</scope>
    <source>
        <strain evidence="1">RBIC_L_NR</strain>
    </source>
</reference>
<dbReference type="Proteomes" id="UP001162156">
    <property type="component" value="Unassembled WGS sequence"/>
</dbReference>
<name>A0AAV8WLF7_9CUCU</name>
<organism evidence="1 2">
    <name type="scientific">Rhamnusium bicolor</name>
    <dbReference type="NCBI Taxonomy" id="1586634"/>
    <lineage>
        <taxon>Eukaryota</taxon>
        <taxon>Metazoa</taxon>
        <taxon>Ecdysozoa</taxon>
        <taxon>Arthropoda</taxon>
        <taxon>Hexapoda</taxon>
        <taxon>Insecta</taxon>
        <taxon>Pterygota</taxon>
        <taxon>Neoptera</taxon>
        <taxon>Endopterygota</taxon>
        <taxon>Coleoptera</taxon>
        <taxon>Polyphaga</taxon>
        <taxon>Cucujiformia</taxon>
        <taxon>Chrysomeloidea</taxon>
        <taxon>Cerambycidae</taxon>
        <taxon>Lepturinae</taxon>
        <taxon>Rhagiini</taxon>
        <taxon>Rhamnusium</taxon>
    </lineage>
</organism>
<proteinExistence type="predicted"/>
<dbReference type="EMBL" id="JANEYF010005661">
    <property type="protein sequence ID" value="KAJ8927422.1"/>
    <property type="molecule type" value="Genomic_DNA"/>
</dbReference>
<keyword evidence="2" id="KW-1185">Reference proteome</keyword>
<protein>
    <submittedName>
        <fullName evidence="1">Uncharacterized protein</fullName>
    </submittedName>
</protein>
<evidence type="ECO:0000313" key="1">
    <source>
        <dbReference type="EMBL" id="KAJ8927422.1"/>
    </source>
</evidence>
<dbReference type="AlphaFoldDB" id="A0AAV8WLF7"/>